<sequence>MTTDHPRIDAGTAPAIDTDSEVLIVGAGPAGLMLANLLGMYGRRVTVLEAMDRLIDYPRGVGLDDESFRTIQTVGLVDAIRPHTTPQHIMRLVNGAGKVILVNNPQTDEFGWHRKHGFIQPEADKALYEGLARFDHVRVLFGHRVEDVRETADGVTATALVARPGGGVEERLFRAQYLVGCEGGKSPTRKRLGVTFEGESPSTRWLVVDVNNDPLGTPNVFLGADPKRPYVSIGLPHAVRRWEFMLHDDETEEQVTDPEYVNALLRDHVPDPTKLDFIRRRVFTHHARVAGNFRTGRQLIAGDAAHLMPVWMGQGWNSGMRDATNLGWKLAAVLSGQAGDALLDTFTSERKEHAQAMVDLSLTFGNFIKITHPVLAAGRDAAASLLNLFPSVKSYFSDMKFKPMPRYTRGVLADPNSQASGRATARLTSKLIPVLSANTKVSPVGVQFPQPRVNSRHGENVLLDDVVGNWWSVVVWGNNPKDVLPAESLEKLAGLGARLVCILPETQRGWAEQNMGDDVLVLGDHTGRMKKWFDDRPTPMVFLRPDRFVAGACLTQNGPATLDAILRSMAFTGRGAAPGRVAVPHDARSLLG</sequence>
<evidence type="ECO:0000313" key="4">
    <source>
        <dbReference type="Proteomes" id="UP001575652"/>
    </source>
</evidence>
<dbReference type="Gene3D" id="3.50.50.60">
    <property type="entry name" value="FAD/NAD(P)-binding domain"/>
    <property type="match status" value="1"/>
</dbReference>
<dbReference type="InterPro" id="IPR002938">
    <property type="entry name" value="FAD-bd"/>
</dbReference>
<dbReference type="SUPFAM" id="SSF51905">
    <property type="entry name" value="FAD/NAD(P)-binding domain"/>
    <property type="match status" value="1"/>
</dbReference>
<dbReference type="InterPro" id="IPR050631">
    <property type="entry name" value="PheA/TfdB_FAD_monoxygenase"/>
</dbReference>
<name>A0ABV4UHR8_9MICC</name>
<gene>
    <name evidence="3" type="ORF">ACETWP_00150</name>
</gene>
<evidence type="ECO:0000313" key="3">
    <source>
        <dbReference type="EMBL" id="MFB0832995.1"/>
    </source>
</evidence>
<dbReference type="EMBL" id="JBHDLJ010000001">
    <property type="protein sequence ID" value="MFB0832995.1"/>
    <property type="molecule type" value="Genomic_DNA"/>
</dbReference>
<evidence type="ECO:0000256" key="1">
    <source>
        <dbReference type="ARBA" id="ARBA00023002"/>
    </source>
</evidence>
<dbReference type="NCBIfam" id="NF004829">
    <property type="entry name" value="PRK06183.1-3"/>
    <property type="match status" value="1"/>
</dbReference>
<reference evidence="3 4" key="1">
    <citation type="submission" date="2024-09" db="EMBL/GenBank/DDBJ databases">
        <authorList>
            <person name="Salinas-Garcia M.A."/>
            <person name="Prieme A."/>
        </authorList>
    </citation>
    <scope>NUCLEOTIDE SEQUENCE [LARGE SCALE GENOMIC DNA]</scope>
    <source>
        <strain evidence="3 4">DSM 21081</strain>
    </source>
</reference>
<dbReference type="PANTHER" id="PTHR43476:SF3">
    <property type="entry name" value="FAD-BINDING MONOOXYGENASE"/>
    <property type="match status" value="1"/>
</dbReference>
<comment type="caution">
    <text evidence="3">The sequence shown here is derived from an EMBL/GenBank/DDBJ whole genome shotgun (WGS) entry which is preliminary data.</text>
</comment>
<organism evidence="3 4">
    <name type="scientific">Arthrobacter halodurans</name>
    <dbReference type="NCBI Taxonomy" id="516699"/>
    <lineage>
        <taxon>Bacteria</taxon>
        <taxon>Bacillati</taxon>
        <taxon>Actinomycetota</taxon>
        <taxon>Actinomycetes</taxon>
        <taxon>Micrococcales</taxon>
        <taxon>Micrococcaceae</taxon>
        <taxon>Arthrobacter</taxon>
    </lineage>
</organism>
<keyword evidence="1" id="KW-0560">Oxidoreductase</keyword>
<dbReference type="RefSeq" id="WP_373970170.1">
    <property type="nucleotide sequence ID" value="NZ_JBHDLJ010000001.1"/>
</dbReference>
<dbReference type="Proteomes" id="UP001575652">
    <property type="component" value="Unassembled WGS sequence"/>
</dbReference>
<accession>A0ABV4UHR8</accession>
<keyword evidence="4" id="KW-1185">Reference proteome</keyword>
<evidence type="ECO:0000259" key="2">
    <source>
        <dbReference type="Pfam" id="PF01494"/>
    </source>
</evidence>
<dbReference type="PANTHER" id="PTHR43476">
    <property type="entry name" value="3-(3-HYDROXY-PHENYL)PROPIONATE/3-HYDROXYCINNAMIC ACID HYDROXYLASE"/>
    <property type="match status" value="1"/>
</dbReference>
<dbReference type="PRINTS" id="PR00420">
    <property type="entry name" value="RNGMNOXGNASE"/>
</dbReference>
<dbReference type="InterPro" id="IPR036188">
    <property type="entry name" value="FAD/NAD-bd_sf"/>
</dbReference>
<feature type="domain" description="FAD-binding" evidence="2">
    <location>
        <begin position="20"/>
        <end position="360"/>
    </location>
</feature>
<proteinExistence type="predicted"/>
<dbReference type="Gene3D" id="3.30.70.2450">
    <property type="match status" value="1"/>
</dbReference>
<dbReference type="Pfam" id="PF01494">
    <property type="entry name" value="FAD_binding_3"/>
    <property type="match status" value="1"/>
</dbReference>
<protein>
    <submittedName>
        <fullName evidence="3">Bifunctional 3-(3-hydroxy-phenyl)propionate/3-hydroxycinnamic acid hydroxylase</fullName>
    </submittedName>
</protein>